<reference evidence="1" key="1">
    <citation type="submission" date="2014-09" db="EMBL/GenBank/DDBJ databases">
        <authorList>
            <person name="Magalhaes I.L.F."/>
            <person name="Oliveira U."/>
            <person name="Santos F.R."/>
            <person name="Vidigal T.H.D.A."/>
            <person name="Brescovit A.D."/>
            <person name="Santos A.J."/>
        </authorList>
    </citation>
    <scope>NUCLEOTIDE SEQUENCE</scope>
    <source>
        <tissue evidence="1">Shoot tissue taken approximately 20 cm above the soil surface</tissue>
    </source>
</reference>
<accession>A0A0A8XZ97</accession>
<proteinExistence type="predicted"/>
<reference evidence="1" key="2">
    <citation type="journal article" date="2015" name="Data Brief">
        <title>Shoot transcriptome of the giant reed, Arundo donax.</title>
        <authorList>
            <person name="Barrero R.A."/>
            <person name="Guerrero F.D."/>
            <person name="Moolhuijzen P."/>
            <person name="Goolsby J.A."/>
            <person name="Tidwell J."/>
            <person name="Bellgard S.E."/>
            <person name="Bellgard M.I."/>
        </authorList>
    </citation>
    <scope>NUCLEOTIDE SEQUENCE</scope>
    <source>
        <tissue evidence="1">Shoot tissue taken approximately 20 cm above the soil surface</tissue>
    </source>
</reference>
<name>A0A0A8XZ97_ARUDO</name>
<sequence>MESMVGRKHHHHHLLFIPGRCPGFWDATVHS</sequence>
<dbReference type="EMBL" id="GBRH01279900">
    <property type="protein sequence ID" value="JAD17995.1"/>
    <property type="molecule type" value="Transcribed_RNA"/>
</dbReference>
<evidence type="ECO:0000313" key="1">
    <source>
        <dbReference type="EMBL" id="JAD17995.1"/>
    </source>
</evidence>
<organism evidence="1">
    <name type="scientific">Arundo donax</name>
    <name type="common">Giant reed</name>
    <name type="synonym">Donax arundinaceus</name>
    <dbReference type="NCBI Taxonomy" id="35708"/>
    <lineage>
        <taxon>Eukaryota</taxon>
        <taxon>Viridiplantae</taxon>
        <taxon>Streptophyta</taxon>
        <taxon>Embryophyta</taxon>
        <taxon>Tracheophyta</taxon>
        <taxon>Spermatophyta</taxon>
        <taxon>Magnoliopsida</taxon>
        <taxon>Liliopsida</taxon>
        <taxon>Poales</taxon>
        <taxon>Poaceae</taxon>
        <taxon>PACMAD clade</taxon>
        <taxon>Arundinoideae</taxon>
        <taxon>Arundineae</taxon>
        <taxon>Arundo</taxon>
    </lineage>
</organism>
<protein>
    <submittedName>
        <fullName evidence="1">Uncharacterized protein</fullName>
    </submittedName>
</protein>
<dbReference type="AlphaFoldDB" id="A0A0A8XZ97"/>